<comment type="caution">
    <text evidence="4">The sequence shown here is derived from an EMBL/GenBank/DDBJ whole genome shotgun (WGS) entry which is preliminary data.</text>
</comment>
<dbReference type="Proteomes" id="UP001500459">
    <property type="component" value="Unassembled WGS sequence"/>
</dbReference>
<keyword evidence="1" id="KW-0677">Repeat</keyword>
<dbReference type="Gene3D" id="1.25.40.20">
    <property type="entry name" value="Ankyrin repeat-containing domain"/>
    <property type="match status" value="1"/>
</dbReference>
<accession>A0ABP7XH92</accession>
<evidence type="ECO:0000313" key="5">
    <source>
        <dbReference type="Proteomes" id="UP001500459"/>
    </source>
</evidence>
<proteinExistence type="predicted"/>
<dbReference type="InterPro" id="IPR036770">
    <property type="entry name" value="Ankyrin_rpt-contain_sf"/>
</dbReference>
<organism evidence="4 5">
    <name type="scientific">Aquimarina addita</name>
    <dbReference type="NCBI Taxonomy" id="870485"/>
    <lineage>
        <taxon>Bacteria</taxon>
        <taxon>Pseudomonadati</taxon>
        <taxon>Bacteroidota</taxon>
        <taxon>Flavobacteriia</taxon>
        <taxon>Flavobacteriales</taxon>
        <taxon>Flavobacteriaceae</taxon>
        <taxon>Aquimarina</taxon>
    </lineage>
</organism>
<dbReference type="Pfam" id="PF12796">
    <property type="entry name" value="Ank_2"/>
    <property type="match status" value="1"/>
</dbReference>
<dbReference type="SUPFAM" id="SSF48403">
    <property type="entry name" value="Ankyrin repeat"/>
    <property type="match status" value="1"/>
</dbReference>
<evidence type="ECO:0008006" key="6">
    <source>
        <dbReference type="Google" id="ProtNLM"/>
    </source>
</evidence>
<evidence type="ECO:0000256" key="2">
    <source>
        <dbReference type="ARBA" id="ARBA00023043"/>
    </source>
</evidence>
<protein>
    <recommendedName>
        <fullName evidence="6">Ankyrin repeat domain-containing protein</fullName>
    </recommendedName>
</protein>
<reference evidence="5" key="1">
    <citation type="journal article" date="2019" name="Int. J. Syst. Evol. Microbiol.">
        <title>The Global Catalogue of Microorganisms (GCM) 10K type strain sequencing project: providing services to taxonomists for standard genome sequencing and annotation.</title>
        <authorList>
            <consortium name="The Broad Institute Genomics Platform"/>
            <consortium name="The Broad Institute Genome Sequencing Center for Infectious Disease"/>
            <person name="Wu L."/>
            <person name="Ma J."/>
        </authorList>
    </citation>
    <scope>NUCLEOTIDE SEQUENCE [LARGE SCALE GENOMIC DNA]</scope>
    <source>
        <strain evidence="5">JCM 17106</strain>
    </source>
</reference>
<feature type="repeat" description="ANK" evidence="3">
    <location>
        <begin position="387"/>
        <end position="419"/>
    </location>
</feature>
<feature type="repeat" description="ANK" evidence="3">
    <location>
        <begin position="354"/>
        <end position="386"/>
    </location>
</feature>
<keyword evidence="2 3" id="KW-0040">ANK repeat</keyword>
<name>A0ABP7XH92_9FLAO</name>
<sequence>MFWRKNTKLPITKEDQKWVEESLSFLNQILDKNQLLSMTTVEPTHDFFDREFDGTEEDALYVLERCKTLMFIEAVPIQLSFFSESSNYMDDGTLLTTDADIHGRSKGAAGTYQQLDNLTIIRLERSQLQSPEAMIATISHELSHQKLLGENRIDQNDEYLTDLTAIVFGFGIFIGNARFQFNTGLHNGFGWQMKSQGYLPEPMIGYAMASLSLKKGETDRKYVDHLNDSLKKYYKKSLAYLESEREKRDPVDFWAISEVEKHKSTSEPIEERKFIEESVLTPKEQKELQQQLIMACYSRDIPLVISILEQGVSPNFNGIGGSPLTIAASSNNQTLVDCLLQYGAELNFYEESLFDKTPLMAACSSGHLSMISYLINKGAAINHVSGNGKSVVAIAVETQNQEVVALLLEKGATIEMKSVLGFGQAKTPICFAVEKNDTAMVTFLVKNGAKTKPIRKLDRQTIHPKMIKFLKSKKYL</sequence>
<dbReference type="RefSeq" id="WP_344926249.1">
    <property type="nucleotide sequence ID" value="NZ_BAABCW010000005.1"/>
</dbReference>
<feature type="repeat" description="ANK" evidence="3">
    <location>
        <begin position="319"/>
        <end position="351"/>
    </location>
</feature>
<gene>
    <name evidence="4" type="ORF">GCM10022393_15860</name>
</gene>
<dbReference type="PANTHER" id="PTHR24171">
    <property type="entry name" value="ANKYRIN REPEAT DOMAIN-CONTAINING PROTEIN 39-RELATED"/>
    <property type="match status" value="1"/>
</dbReference>
<dbReference type="EMBL" id="BAABCW010000005">
    <property type="protein sequence ID" value="GAA4115631.1"/>
    <property type="molecule type" value="Genomic_DNA"/>
</dbReference>
<evidence type="ECO:0000256" key="1">
    <source>
        <dbReference type="ARBA" id="ARBA00022737"/>
    </source>
</evidence>
<dbReference type="PROSITE" id="PS50297">
    <property type="entry name" value="ANK_REP_REGION"/>
    <property type="match status" value="3"/>
</dbReference>
<dbReference type="InterPro" id="IPR002110">
    <property type="entry name" value="Ankyrin_rpt"/>
</dbReference>
<dbReference type="SMART" id="SM00248">
    <property type="entry name" value="ANK"/>
    <property type="match status" value="5"/>
</dbReference>
<evidence type="ECO:0000313" key="4">
    <source>
        <dbReference type="EMBL" id="GAA4115631.1"/>
    </source>
</evidence>
<evidence type="ECO:0000256" key="3">
    <source>
        <dbReference type="PROSITE-ProRule" id="PRU00023"/>
    </source>
</evidence>
<dbReference type="PROSITE" id="PS50088">
    <property type="entry name" value="ANK_REPEAT"/>
    <property type="match status" value="3"/>
</dbReference>
<keyword evidence="5" id="KW-1185">Reference proteome</keyword>